<dbReference type="AlphaFoldDB" id="C1N1L9"/>
<dbReference type="Proteomes" id="UP000001876">
    <property type="component" value="Unassembled WGS sequence"/>
</dbReference>
<evidence type="ECO:0000313" key="1">
    <source>
        <dbReference type="EMBL" id="EEH54475.1"/>
    </source>
</evidence>
<evidence type="ECO:0000313" key="2">
    <source>
        <dbReference type="Proteomes" id="UP000001876"/>
    </source>
</evidence>
<dbReference type="GeneID" id="9687021"/>
<protein>
    <submittedName>
        <fullName evidence="1">Predicted protein</fullName>
    </submittedName>
</protein>
<sequence length="275" mass="29911">MNKMFIGSSGDEGTFRFLARRATDGRLAAAREAHSSFVVVSAFDCNIPATRRDANAKRRRTRAYCITARARRPPTLSSSLASLRLSPKSSLSRLRSSVQPRGAAVGLSIHAARRSLGRLRRRLRLTKRLVHDGELRERDAGEVRSPRAELRHLLRLTLEDARDFLRLPVHGDDHRGRVLVPDRGGDGDGVVADDAGVLEAVLRREVVGLGAERLEALLPGRAPAPALEDVRAVVDEEPLEVRAARDVGLHHRGGAVARSGGAVGEAAVRVAKRAR</sequence>
<dbReference type="KEGG" id="mpp:MICPUCDRAFT_63135"/>
<proteinExistence type="predicted"/>
<keyword evidence="2" id="KW-1185">Reference proteome</keyword>
<gene>
    <name evidence="1" type="ORF">MICPUCDRAFT_63135</name>
</gene>
<organism evidence="2">
    <name type="scientific">Micromonas pusilla (strain CCMP1545)</name>
    <name type="common">Picoplanktonic green alga</name>
    <dbReference type="NCBI Taxonomy" id="564608"/>
    <lineage>
        <taxon>Eukaryota</taxon>
        <taxon>Viridiplantae</taxon>
        <taxon>Chlorophyta</taxon>
        <taxon>Mamiellophyceae</taxon>
        <taxon>Mamiellales</taxon>
        <taxon>Mamiellaceae</taxon>
        <taxon>Micromonas</taxon>
    </lineage>
</organism>
<dbReference type="RefSeq" id="XP_003061845.1">
    <property type="nucleotide sequence ID" value="XM_003061799.1"/>
</dbReference>
<accession>C1N1L9</accession>
<reference evidence="1 2" key="1">
    <citation type="journal article" date="2009" name="Science">
        <title>Green evolution and dynamic adaptations revealed by genomes of the marine picoeukaryotes Micromonas.</title>
        <authorList>
            <person name="Worden A.Z."/>
            <person name="Lee J.H."/>
            <person name="Mock T."/>
            <person name="Rouze P."/>
            <person name="Simmons M.P."/>
            <person name="Aerts A.L."/>
            <person name="Allen A.E."/>
            <person name="Cuvelier M.L."/>
            <person name="Derelle E."/>
            <person name="Everett M.V."/>
            <person name="Foulon E."/>
            <person name="Grimwood J."/>
            <person name="Gundlach H."/>
            <person name="Henrissat B."/>
            <person name="Napoli C."/>
            <person name="McDonald S.M."/>
            <person name="Parker M.S."/>
            <person name="Rombauts S."/>
            <person name="Salamov A."/>
            <person name="Von Dassow P."/>
            <person name="Badger J.H."/>
            <person name="Coutinho P.M."/>
            <person name="Demir E."/>
            <person name="Dubchak I."/>
            <person name="Gentemann C."/>
            <person name="Eikrem W."/>
            <person name="Gready J.E."/>
            <person name="John U."/>
            <person name="Lanier W."/>
            <person name="Lindquist E.A."/>
            <person name="Lucas S."/>
            <person name="Mayer K.F."/>
            <person name="Moreau H."/>
            <person name="Not F."/>
            <person name="Otillar R."/>
            <person name="Panaud O."/>
            <person name="Pangilinan J."/>
            <person name="Paulsen I."/>
            <person name="Piegu B."/>
            <person name="Poliakov A."/>
            <person name="Robbens S."/>
            <person name="Schmutz J."/>
            <person name="Toulza E."/>
            <person name="Wyss T."/>
            <person name="Zelensky A."/>
            <person name="Zhou K."/>
            <person name="Armbrust E.V."/>
            <person name="Bhattacharya D."/>
            <person name="Goodenough U.W."/>
            <person name="Van de Peer Y."/>
            <person name="Grigoriev I.V."/>
        </authorList>
    </citation>
    <scope>NUCLEOTIDE SEQUENCE [LARGE SCALE GENOMIC DNA]</scope>
    <source>
        <strain evidence="1 2">CCMP1545</strain>
    </source>
</reference>
<name>C1N1L9_MICPC</name>
<dbReference type="EMBL" id="GG663744">
    <property type="protein sequence ID" value="EEH54475.1"/>
    <property type="molecule type" value="Genomic_DNA"/>
</dbReference>